<dbReference type="PANTHER" id="PTHR11063">
    <property type="entry name" value="GLUTAMATE SEMIALDEHYDE DEHYDROGENASE"/>
    <property type="match status" value="1"/>
</dbReference>
<evidence type="ECO:0008006" key="3">
    <source>
        <dbReference type="Google" id="ProtNLM"/>
    </source>
</evidence>
<dbReference type="AlphaFoldDB" id="A0AAW2BDI7"/>
<dbReference type="GO" id="GO:0004350">
    <property type="term" value="F:glutamate-5-semialdehyde dehydrogenase activity"/>
    <property type="evidence" value="ECO:0007669"/>
    <property type="project" value="TreeGrafter"/>
</dbReference>
<dbReference type="PANTHER" id="PTHR11063:SF8">
    <property type="entry name" value="DELTA-1-PYRROLINE-5-CARBOXYLATE SYNTHASE"/>
    <property type="match status" value="1"/>
</dbReference>
<dbReference type="InterPro" id="IPR036393">
    <property type="entry name" value="AceGlu_kinase-like_sf"/>
</dbReference>
<evidence type="ECO:0000313" key="1">
    <source>
        <dbReference type="EMBL" id="KAK9983892.1"/>
    </source>
</evidence>
<dbReference type="EMBL" id="JAZDWU010000012">
    <property type="protein sequence ID" value="KAK9983892.1"/>
    <property type="molecule type" value="Genomic_DNA"/>
</dbReference>
<keyword evidence="2" id="KW-1185">Reference proteome</keyword>
<proteinExistence type="predicted"/>
<sequence>MALVIAHVGGASLWESTQDTVVKNSRSPYLKEVVSAMVNNDLLSPVNTRPLKFWKETLALLCNLDVTSARLLVTDNDFRDKAFRIQLSEIVQSLLALKVIPIFNENDVINTRRAPYEPCYHF</sequence>
<reference evidence="1 2" key="1">
    <citation type="submission" date="2024-01" db="EMBL/GenBank/DDBJ databases">
        <title>A telomere-to-telomere, gap-free genome of sweet tea (Lithocarpus litseifolius).</title>
        <authorList>
            <person name="Zhou J."/>
        </authorList>
    </citation>
    <scope>NUCLEOTIDE SEQUENCE [LARGE SCALE GENOMIC DNA]</scope>
    <source>
        <strain evidence="1">Zhou-2022a</strain>
        <tissue evidence="1">Leaf</tissue>
    </source>
</reference>
<gene>
    <name evidence="1" type="ORF">SO802_033417</name>
</gene>
<comment type="caution">
    <text evidence="1">The sequence shown here is derived from an EMBL/GenBank/DDBJ whole genome shotgun (WGS) entry which is preliminary data.</text>
</comment>
<dbReference type="Proteomes" id="UP001459277">
    <property type="component" value="Unassembled WGS sequence"/>
</dbReference>
<name>A0AAW2BDI7_9ROSI</name>
<evidence type="ECO:0000313" key="2">
    <source>
        <dbReference type="Proteomes" id="UP001459277"/>
    </source>
</evidence>
<dbReference type="SUPFAM" id="SSF53633">
    <property type="entry name" value="Carbamate kinase-like"/>
    <property type="match status" value="1"/>
</dbReference>
<protein>
    <recommendedName>
        <fullName evidence="3">Glutamate 5-kinase</fullName>
    </recommendedName>
</protein>
<dbReference type="Gene3D" id="1.25.40.1030">
    <property type="match status" value="1"/>
</dbReference>
<organism evidence="1 2">
    <name type="scientific">Lithocarpus litseifolius</name>
    <dbReference type="NCBI Taxonomy" id="425828"/>
    <lineage>
        <taxon>Eukaryota</taxon>
        <taxon>Viridiplantae</taxon>
        <taxon>Streptophyta</taxon>
        <taxon>Embryophyta</taxon>
        <taxon>Tracheophyta</taxon>
        <taxon>Spermatophyta</taxon>
        <taxon>Magnoliopsida</taxon>
        <taxon>eudicotyledons</taxon>
        <taxon>Gunneridae</taxon>
        <taxon>Pentapetalae</taxon>
        <taxon>rosids</taxon>
        <taxon>fabids</taxon>
        <taxon>Fagales</taxon>
        <taxon>Fagaceae</taxon>
        <taxon>Lithocarpus</taxon>
    </lineage>
</organism>
<accession>A0AAW2BDI7</accession>